<evidence type="ECO:0008006" key="3">
    <source>
        <dbReference type="Google" id="ProtNLM"/>
    </source>
</evidence>
<evidence type="ECO:0000313" key="2">
    <source>
        <dbReference type="Proteomes" id="UP000051845"/>
    </source>
</evidence>
<protein>
    <recommendedName>
        <fullName evidence="3">DUF2785 domain-containing protein</fullName>
    </recommendedName>
</protein>
<dbReference type="Proteomes" id="UP000051845">
    <property type="component" value="Unassembled WGS sequence"/>
</dbReference>
<organism evidence="1 2">
    <name type="scientific">Secundilactobacillus collinoides DSM 20515 = JCM 1123</name>
    <dbReference type="NCBI Taxonomy" id="1423733"/>
    <lineage>
        <taxon>Bacteria</taxon>
        <taxon>Bacillati</taxon>
        <taxon>Bacillota</taxon>
        <taxon>Bacilli</taxon>
        <taxon>Lactobacillales</taxon>
        <taxon>Lactobacillaceae</taxon>
        <taxon>Secundilactobacillus</taxon>
    </lineage>
</organism>
<dbReference type="InterPro" id="IPR021247">
    <property type="entry name" value="DUF2785"/>
</dbReference>
<dbReference type="AlphaFoldDB" id="A0A0R2BCQ1"/>
<dbReference type="RefSeq" id="WP_056996289.1">
    <property type="nucleotide sequence ID" value="NZ_AYYR01000014.1"/>
</dbReference>
<reference evidence="1 2" key="1">
    <citation type="journal article" date="2015" name="Genome Announc.">
        <title>Expanding the biotechnology potential of lactobacilli through comparative genomics of 213 strains and associated genera.</title>
        <authorList>
            <person name="Sun Z."/>
            <person name="Harris H.M."/>
            <person name="McCann A."/>
            <person name="Guo C."/>
            <person name="Argimon S."/>
            <person name="Zhang W."/>
            <person name="Yang X."/>
            <person name="Jeffery I.B."/>
            <person name="Cooney J.C."/>
            <person name="Kagawa T.F."/>
            <person name="Liu W."/>
            <person name="Song Y."/>
            <person name="Salvetti E."/>
            <person name="Wrobel A."/>
            <person name="Rasinkangas P."/>
            <person name="Parkhill J."/>
            <person name="Rea M.C."/>
            <person name="O'Sullivan O."/>
            <person name="Ritari J."/>
            <person name="Douillard F.P."/>
            <person name="Paul Ross R."/>
            <person name="Yang R."/>
            <person name="Briner A.E."/>
            <person name="Felis G.E."/>
            <person name="de Vos W.M."/>
            <person name="Barrangou R."/>
            <person name="Klaenhammer T.R."/>
            <person name="Caufield P.W."/>
            <person name="Cui Y."/>
            <person name="Zhang H."/>
            <person name="O'Toole P.W."/>
        </authorList>
    </citation>
    <scope>NUCLEOTIDE SEQUENCE [LARGE SCALE GENOMIC DNA]</scope>
    <source>
        <strain evidence="1 2">DSM 20515</strain>
    </source>
</reference>
<evidence type="ECO:0000313" key="1">
    <source>
        <dbReference type="EMBL" id="KRM77006.1"/>
    </source>
</evidence>
<dbReference type="PATRIC" id="fig|1423733.4.peg.719"/>
<comment type="caution">
    <text evidence="1">The sequence shown here is derived from an EMBL/GenBank/DDBJ whole genome shotgun (WGS) entry which is preliminary data.</text>
</comment>
<proteinExistence type="predicted"/>
<dbReference type="Pfam" id="PF10978">
    <property type="entry name" value="DUF2785"/>
    <property type="match status" value="1"/>
</dbReference>
<name>A0A0R2BCQ1_SECCO</name>
<accession>A0A0R2BCQ1</accession>
<sequence length="324" mass="37642">MDNQIETLRHQLETYKNEVNAGELYQSLGPKLESLIKDVKTVPQTPVQLPDDDDGIRPLLLQLNDQIQNEALTELRDQDVISLLHHIGSPDPKIRDKGIYFLFNDLIQQHLLTNSQMTMMVRYLSSDSVLFGHILEPENDAVYQRSFAVLLLSVVIYADRVAYHFLDDELEAQVVDQFALYVLLERDTRGFVGQQGWAHAYTHIGNLLDELSERSRLTRADKLLLLALIIERYKQLDGALIFGEPQRLAGYFSRLTNKNQLYADYFLTQLKRWRQEMIIIQSAESEGVWNRVYNRGRLIEAMIIRHDFNDQIMDYLNSIIDFLA</sequence>
<gene>
    <name evidence="1" type="ORF">FC82_GL000691</name>
</gene>
<dbReference type="EMBL" id="AYYR01000014">
    <property type="protein sequence ID" value="KRM77006.1"/>
    <property type="molecule type" value="Genomic_DNA"/>
</dbReference>
<dbReference type="STRING" id="33960.TY91_08665"/>